<dbReference type="Pfam" id="PF00005">
    <property type="entry name" value="ABC_tran"/>
    <property type="match status" value="1"/>
</dbReference>
<name>A0A4U0R4M9_9RHOB</name>
<organism evidence="6 7">
    <name type="scientific">Paracoccus gahaiensis</name>
    <dbReference type="NCBI Taxonomy" id="1706839"/>
    <lineage>
        <taxon>Bacteria</taxon>
        <taxon>Pseudomonadati</taxon>
        <taxon>Pseudomonadota</taxon>
        <taxon>Alphaproteobacteria</taxon>
        <taxon>Rhodobacterales</taxon>
        <taxon>Paracoccaceae</taxon>
        <taxon>Paracoccus</taxon>
    </lineage>
</organism>
<accession>A0A4U0R4M9</accession>
<dbReference type="InterPro" id="IPR050166">
    <property type="entry name" value="ABC_transporter_ATP-bind"/>
</dbReference>
<dbReference type="OrthoDB" id="9802264at2"/>
<dbReference type="InterPro" id="IPR003593">
    <property type="entry name" value="AAA+_ATPase"/>
</dbReference>
<dbReference type="Proteomes" id="UP000309747">
    <property type="component" value="Unassembled WGS sequence"/>
</dbReference>
<keyword evidence="7" id="KW-1185">Reference proteome</keyword>
<sequence>MAMSSGHVRVDHLSITFAGKQGPVTALAPTTLHLAPGSFTALIGPSGCGKSTLMNAIAGFVQPAGGAMTLDNTEITGPSPDVGVIFQQYALFPWFTALGNVKFALKRLGLPRAELHDRAMAALEEVNLAQHAAKFPGQLSGGMKQRVAIARTFAAGPKVLLMDEPFAALDAQTRIVMHHLLTDIWQKHRATVLFVTHDVDEALLLADRVCVMSQAPGRIIRDYALDLPRPRSLRAQADVLLPIRDEIITLLHPTHADA</sequence>
<dbReference type="EMBL" id="SUNI01000026">
    <property type="protein sequence ID" value="TJZ89727.1"/>
    <property type="molecule type" value="Genomic_DNA"/>
</dbReference>
<dbReference type="InterPro" id="IPR003439">
    <property type="entry name" value="ABC_transporter-like_ATP-bd"/>
</dbReference>
<dbReference type="AlphaFoldDB" id="A0A4U0R4M9"/>
<protein>
    <submittedName>
        <fullName evidence="6">ABC transporter ATP-binding protein</fullName>
    </submittedName>
</protein>
<dbReference type="CDD" id="cd03293">
    <property type="entry name" value="ABC_NrtD_SsuB_transporters"/>
    <property type="match status" value="1"/>
</dbReference>
<dbReference type="GO" id="GO:0005524">
    <property type="term" value="F:ATP binding"/>
    <property type="evidence" value="ECO:0007669"/>
    <property type="project" value="UniProtKB-KW"/>
</dbReference>
<evidence type="ECO:0000256" key="2">
    <source>
        <dbReference type="ARBA" id="ARBA00022448"/>
    </source>
</evidence>
<evidence type="ECO:0000313" key="7">
    <source>
        <dbReference type="Proteomes" id="UP000309747"/>
    </source>
</evidence>
<keyword evidence="4 6" id="KW-0067">ATP-binding</keyword>
<dbReference type="Gene3D" id="3.40.50.300">
    <property type="entry name" value="P-loop containing nucleotide triphosphate hydrolases"/>
    <property type="match status" value="1"/>
</dbReference>
<evidence type="ECO:0000259" key="5">
    <source>
        <dbReference type="PROSITE" id="PS50893"/>
    </source>
</evidence>
<dbReference type="InterPro" id="IPR017871">
    <property type="entry name" value="ABC_transporter-like_CS"/>
</dbReference>
<reference evidence="6 7" key="1">
    <citation type="submission" date="2019-04" db="EMBL/GenBank/DDBJ databases">
        <authorList>
            <person name="Li J."/>
        </authorList>
    </citation>
    <scope>NUCLEOTIDE SEQUENCE [LARGE SCALE GENOMIC DNA]</scope>
    <source>
        <strain evidence="6 7">KCTC 42687</strain>
    </source>
</reference>
<keyword evidence="2" id="KW-0813">Transport</keyword>
<evidence type="ECO:0000256" key="4">
    <source>
        <dbReference type="ARBA" id="ARBA00022840"/>
    </source>
</evidence>
<feature type="domain" description="ABC transporter" evidence="5">
    <location>
        <begin position="8"/>
        <end position="239"/>
    </location>
</feature>
<dbReference type="PANTHER" id="PTHR42788:SF13">
    <property type="entry name" value="ALIPHATIC SULFONATES IMPORT ATP-BINDING PROTEIN SSUB"/>
    <property type="match status" value="1"/>
</dbReference>
<dbReference type="InterPro" id="IPR027417">
    <property type="entry name" value="P-loop_NTPase"/>
</dbReference>
<evidence type="ECO:0000256" key="1">
    <source>
        <dbReference type="ARBA" id="ARBA00005417"/>
    </source>
</evidence>
<comment type="caution">
    <text evidence="6">The sequence shown here is derived from an EMBL/GenBank/DDBJ whole genome shotgun (WGS) entry which is preliminary data.</text>
</comment>
<dbReference type="GO" id="GO:0016887">
    <property type="term" value="F:ATP hydrolysis activity"/>
    <property type="evidence" value="ECO:0007669"/>
    <property type="project" value="InterPro"/>
</dbReference>
<comment type="similarity">
    <text evidence="1">Belongs to the ABC transporter superfamily.</text>
</comment>
<keyword evidence="3" id="KW-0547">Nucleotide-binding</keyword>
<dbReference type="SUPFAM" id="SSF52540">
    <property type="entry name" value="P-loop containing nucleoside triphosphate hydrolases"/>
    <property type="match status" value="1"/>
</dbReference>
<dbReference type="PROSITE" id="PS50893">
    <property type="entry name" value="ABC_TRANSPORTER_2"/>
    <property type="match status" value="1"/>
</dbReference>
<evidence type="ECO:0000256" key="3">
    <source>
        <dbReference type="ARBA" id="ARBA00022741"/>
    </source>
</evidence>
<gene>
    <name evidence="6" type="ORF">FA743_17700</name>
</gene>
<dbReference type="PANTHER" id="PTHR42788">
    <property type="entry name" value="TAURINE IMPORT ATP-BINDING PROTEIN-RELATED"/>
    <property type="match status" value="1"/>
</dbReference>
<proteinExistence type="inferred from homology"/>
<dbReference type="SMART" id="SM00382">
    <property type="entry name" value="AAA"/>
    <property type="match status" value="1"/>
</dbReference>
<evidence type="ECO:0000313" key="6">
    <source>
        <dbReference type="EMBL" id="TJZ89727.1"/>
    </source>
</evidence>
<dbReference type="PROSITE" id="PS00211">
    <property type="entry name" value="ABC_TRANSPORTER_1"/>
    <property type="match status" value="1"/>
</dbReference>